<keyword evidence="10 13" id="KW-1133">Transmembrane helix</keyword>
<dbReference type="GO" id="GO:0008237">
    <property type="term" value="F:metallopeptidase activity"/>
    <property type="evidence" value="ECO:0007669"/>
    <property type="project" value="UniProtKB-KW"/>
</dbReference>
<comment type="cofactor">
    <cofactor evidence="1">
        <name>Zn(2+)</name>
        <dbReference type="ChEBI" id="CHEBI:29105"/>
    </cofactor>
</comment>
<dbReference type="Pfam" id="PF02163">
    <property type="entry name" value="Peptidase_M50"/>
    <property type="match status" value="1"/>
</dbReference>
<dbReference type="AlphaFoldDB" id="A0A7X6DPH4"/>
<feature type="transmembrane region" description="Helical" evidence="13">
    <location>
        <begin position="179"/>
        <end position="200"/>
    </location>
</feature>
<dbReference type="GO" id="GO:0006508">
    <property type="term" value="P:proteolysis"/>
    <property type="evidence" value="ECO:0007669"/>
    <property type="project" value="UniProtKB-KW"/>
</dbReference>
<feature type="transmembrane region" description="Helical" evidence="13">
    <location>
        <begin position="131"/>
        <end position="158"/>
    </location>
</feature>
<dbReference type="PANTHER" id="PTHR35864:SF1">
    <property type="entry name" value="ZINC METALLOPROTEASE YWHC-RELATED"/>
    <property type="match status" value="1"/>
</dbReference>
<comment type="caution">
    <text evidence="15">The sequence shown here is derived from an EMBL/GenBank/DDBJ whole genome shotgun (WGS) entry which is preliminary data.</text>
</comment>
<name>A0A7X6DPH4_9BACT</name>
<evidence type="ECO:0000313" key="15">
    <source>
        <dbReference type="EMBL" id="NKE70934.1"/>
    </source>
</evidence>
<evidence type="ECO:0000256" key="6">
    <source>
        <dbReference type="ARBA" id="ARBA00022692"/>
    </source>
</evidence>
<evidence type="ECO:0000256" key="4">
    <source>
        <dbReference type="ARBA" id="ARBA00022475"/>
    </source>
</evidence>
<keyword evidence="4" id="KW-1003">Cell membrane</keyword>
<evidence type="ECO:0000256" key="12">
    <source>
        <dbReference type="ARBA" id="ARBA00023136"/>
    </source>
</evidence>
<dbReference type="GO" id="GO:0005886">
    <property type="term" value="C:plasma membrane"/>
    <property type="evidence" value="ECO:0007669"/>
    <property type="project" value="UniProtKB-SubCell"/>
</dbReference>
<keyword evidence="7" id="KW-0479">Metal-binding</keyword>
<dbReference type="InterPro" id="IPR044537">
    <property type="entry name" value="Rip2-like"/>
</dbReference>
<evidence type="ECO:0000256" key="8">
    <source>
        <dbReference type="ARBA" id="ARBA00022801"/>
    </source>
</evidence>
<evidence type="ECO:0000256" key="9">
    <source>
        <dbReference type="ARBA" id="ARBA00022833"/>
    </source>
</evidence>
<feature type="transmembrane region" description="Helical" evidence="13">
    <location>
        <begin position="44"/>
        <end position="64"/>
    </location>
</feature>
<dbReference type="EMBL" id="VTOW01000002">
    <property type="protein sequence ID" value="NKE70934.1"/>
    <property type="molecule type" value="Genomic_DNA"/>
</dbReference>
<keyword evidence="12 13" id="KW-0472">Membrane</keyword>
<keyword evidence="16" id="KW-1185">Reference proteome</keyword>
<keyword evidence="5 15" id="KW-0645">Protease</keyword>
<accession>A0A7X6DPH4</accession>
<dbReference type="PANTHER" id="PTHR35864">
    <property type="entry name" value="ZINC METALLOPROTEASE MJ0611-RELATED"/>
    <property type="match status" value="1"/>
</dbReference>
<feature type="transmembrane region" description="Helical" evidence="13">
    <location>
        <begin position="84"/>
        <end position="111"/>
    </location>
</feature>
<dbReference type="Proteomes" id="UP000534783">
    <property type="component" value="Unassembled WGS sequence"/>
</dbReference>
<comment type="subcellular location">
    <subcellularLocation>
        <location evidence="2">Cell membrane</location>
        <topology evidence="2">Multi-pass membrane protein</topology>
    </subcellularLocation>
</comment>
<keyword evidence="6 13" id="KW-0812">Transmembrane</keyword>
<proteinExistence type="inferred from homology"/>
<evidence type="ECO:0000256" key="3">
    <source>
        <dbReference type="ARBA" id="ARBA00007931"/>
    </source>
</evidence>
<sequence length="224" mass="24764">MVLPLLFAVTLHEAAHAWVADKKGDSTARMLGRITLNPWVHTDLFGTIIIPLLMFMTTGFIFGYAKPVPVNPLNLRRPKHDMAWVAAAGPGMNLLLAVISGVLYRAILLIYPQLSAFGGVGNFGSSDGLLSAFFVPLLLMLRFSVTINILLMVFNLIPIPPLDGGRVLVGILPERQSRLIGQIEPYGMLLLIVLVFIDPFGIMQRFFWPIVSVFTGYIFGEWVI</sequence>
<comment type="similarity">
    <text evidence="3">Belongs to the peptidase M50B family.</text>
</comment>
<evidence type="ECO:0000256" key="13">
    <source>
        <dbReference type="SAM" id="Phobius"/>
    </source>
</evidence>
<organism evidence="15 16">
    <name type="scientific">Candidatus Manganitrophus noduliformans</name>
    <dbReference type="NCBI Taxonomy" id="2606439"/>
    <lineage>
        <taxon>Bacteria</taxon>
        <taxon>Pseudomonadati</taxon>
        <taxon>Nitrospirota</taxon>
        <taxon>Nitrospiria</taxon>
        <taxon>Candidatus Troglogloeales</taxon>
        <taxon>Candidatus Manganitrophaceae</taxon>
        <taxon>Candidatus Manganitrophus</taxon>
    </lineage>
</organism>
<evidence type="ECO:0000256" key="7">
    <source>
        <dbReference type="ARBA" id="ARBA00022723"/>
    </source>
</evidence>
<evidence type="ECO:0000313" key="16">
    <source>
        <dbReference type="Proteomes" id="UP000534783"/>
    </source>
</evidence>
<reference evidence="15 16" key="1">
    <citation type="journal article" date="2020" name="Nature">
        <title>Bacterial chemolithoautotrophy via manganese oxidation.</title>
        <authorList>
            <person name="Yu H."/>
            <person name="Leadbetter J.R."/>
        </authorList>
    </citation>
    <scope>NUCLEOTIDE SEQUENCE [LARGE SCALE GENOMIC DNA]</scope>
    <source>
        <strain evidence="15 16">Mn-1</strain>
    </source>
</reference>
<evidence type="ECO:0000256" key="11">
    <source>
        <dbReference type="ARBA" id="ARBA00023049"/>
    </source>
</evidence>
<gene>
    <name evidence="15" type="ORF">MNODULE_09300</name>
</gene>
<evidence type="ECO:0000256" key="1">
    <source>
        <dbReference type="ARBA" id="ARBA00001947"/>
    </source>
</evidence>
<keyword evidence="11" id="KW-0482">Metalloprotease</keyword>
<keyword evidence="8" id="KW-0378">Hydrolase</keyword>
<dbReference type="GO" id="GO:0046872">
    <property type="term" value="F:metal ion binding"/>
    <property type="evidence" value="ECO:0007669"/>
    <property type="project" value="UniProtKB-KW"/>
</dbReference>
<evidence type="ECO:0000256" key="10">
    <source>
        <dbReference type="ARBA" id="ARBA00022989"/>
    </source>
</evidence>
<dbReference type="InterPro" id="IPR052348">
    <property type="entry name" value="Metallopeptidase_M50B"/>
</dbReference>
<evidence type="ECO:0000256" key="5">
    <source>
        <dbReference type="ARBA" id="ARBA00022670"/>
    </source>
</evidence>
<keyword evidence="9" id="KW-0862">Zinc</keyword>
<dbReference type="InterPro" id="IPR008915">
    <property type="entry name" value="Peptidase_M50"/>
</dbReference>
<feature type="domain" description="Peptidase M50" evidence="14">
    <location>
        <begin position="2"/>
        <end position="182"/>
    </location>
</feature>
<protein>
    <submittedName>
        <fullName evidence="15">Site-2 protease family protein</fullName>
    </submittedName>
</protein>
<evidence type="ECO:0000256" key="2">
    <source>
        <dbReference type="ARBA" id="ARBA00004651"/>
    </source>
</evidence>
<evidence type="ECO:0000259" key="14">
    <source>
        <dbReference type="Pfam" id="PF02163"/>
    </source>
</evidence>
<dbReference type="CDD" id="cd06158">
    <property type="entry name" value="S2P-M50_like_1"/>
    <property type="match status" value="1"/>
</dbReference>